<dbReference type="Gene3D" id="2.60.40.1890">
    <property type="entry name" value="PCu(A)C copper chaperone"/>
    <property type="match status" value="1"/>
</dbReference>
<evidence type="ECO:0008006" key="3">
    <source>
        <dbReference type="Google" id="ProtNLM"/>
    </source>
</evidence>
<dbReference type="InterPro" id="IPR007410">
    <property type="entry name" value="LpqE-like"/>
</dbReference>
<dbReference type="AlphaFoldDB" id="A0A927JDG0"/>
<dbReference type="InterPro" id="IPR036182">
    <property type="entry name" value="PCuAC_sf"/>
</dbReference>
<organism evidence="1 2">
    <name type="scientific">Lolliginicoccus lacisalsi</name>
    <dbReference type="NCBI Taxonomy" id="2742202"/>
    <lineage>
        <taxon>Bacteria</taxon>
        <taxon>Bacillati</taxon>
        <taxon>Actinomycetota</taxon>
        <taxon>Actinomycetes</taxon>
        <taxon>Mycobacteriales</taxon>
        <taxon>Hoyosellaceae</taxon>
        <taxon>Lolliginicoccus</taxon>
    </lineage>
</organism>
<name>A0A927JDG0_9ACTN</name>
<dbReference type="Proteomes" id="UP000642993">
    <property type="component" value="Unassembled WGS sequence"/>
</dbReference>
<proteinExistence type="predicted"/>
<evidence type="ECO:0000313" key="1">
    <source>
        <dbReference type="EMBL" id="MBD8507309.1"/>
    </source>
</evidence>
<protein>
    <recommendedName>
        <fullName evidence="3">Copper chaperone PCu(A)C</fullName>
    </recommendedName>
</protein>
<dbReference type="Pfam" id="PF04314">
    <property type="entry name" value="PCuAC"/>
    <property type="match status" value="1"/>
</dbReference>
<reference evidence="1" key="1">
    <citation type="submission" date="2020-09" db="EMBL/GenBank/DDBJ databases">
        <title>Hoyosella lacisalsi sp. nov., a halotolerant actinobacterium isolated from soil of Lake Gudzhirganskoe.</title>
        <authorList>
            <person name="Yang Q."/>
            <person name="Guo P.Y."/>
            <person name="Liu S.W."/>
            <person name="Li F.N."/>
            <person name="Sun C.H."/>
        </authorList>
    </citation>
    <scope>NUCLEOTIDE SEQUENCE</scope>
    <source>
        <strain evidence="1">G463</strain>
    </source>
</reference>
<accession>A0A927JDG0</accession>
<evidence type="ECO:0000313" key="2">
    <source>
        <dbReference type="Proteomes" id="UP000642993"/>
    </source>
</evidence>
<sequence length="178" mass="18077">MTLALGASSALVLTGCGAGQVTQTGVKVASVTGSAVEIGDLGLRNAHVVFEGDETAYPLDSADTASLVFTVVNNSATTGDTLLGIESFEAQVAMPEGAELEIPAGGVLEVGLAPQELEEEDADRPSVELSNMSSDVRPGLTVPFTFTFAEAGDVTVNVPIDAGAASQRTYVPAEPLGH</sequence>
<dbReference type="SUPFAM" id="SSF110087">
    <property type="entry name" value="DR1885-like metal-binding protein"/>
    <property type="match status" value="1"/>
</dbReference>
<gene>
    <name evidence="1" type="ORF">HT102_12525</name>
</gene>
<keyword evidence="2" id="KW-1185">Reference proteome</keyword>
<comment type="caution">
    <text evidence="1">The sequence shown here is derived from an EMBL/GenBank/DDBJ whole genome shotgun (WGS) entry which is preliminary data.</text>
</comment>
<dbReference type="EMBL" id="JACYWE010000007">
    <property type="protein sequence ID" value="MBD8507309.1"/>
    <property type="molecule type" value="Genomic_DNA"/>
</dbReference>